<accession>A0A450WK69</accession>
<dbReference type="EMBL" id="CAADFK010000117">
    <property type="protein sequence ID" value="VFK17437.1"/>
    <property type="molecule type" value="Genomic_DNA"/>
</dbReference>
<dbReference type="InterPro" id="IPR008861">
    <property type="entry name" value="GpX-like"/>
</dbReference>
<organism evidence="1">
    <name type="scientific">Candidatus Kentrum sp. LPFa</name>
    <dbReference type="NCBI Taxonomy" id="2126335"/>
    <lineage>
        <taxon>Bacteria</taxon>
        <taxon>Pseudomonadati</taxon>
        <taxon>Pseudomonadota</taxon>
        <taxon>Gammaproteobacteria</taxon>
        <taxon>Candidatus Kentrum</taxon>
    </lineage>
</organism>
<protein>
    <submittedName>
        <fullName evidence="1">Phage Tail Protein X</fullName>
    </submittedName>
</protein>
<dbReference type="AlphaFoldDB" id="A0A450WK69"/>
<sequence length="71" mass="8062">MKALEHITKEGERWDQLAHRYYGDAMAYGRILEANPDMRMSPVLPGGLALAIPLVEQEDKLESAEAPPWKR</sequence>
<gene>
    <name evidence="1" type="ORF">BECKLPF1236B_GA0070989_11177</name>
</gene>
<evidence type="ECO:0000313" key="1">
    <source>
        <dbReference type="EMBL" id="VFK17437.1"/>
    </source>
</evidence>
<name>A0A450WK69_9GAMM</name>
<dbReference type="Pfam" id="PF05489">
    <property type="entry name" value="Phage_tail_X"/>
    <property type="match status" value="1"/>
</dbReference>
<reference evidence="1" key="1">
    <citation type="submission" date="2019-02" db="EMBL/GenBank/DDBJ databases">
        <authorList>
            <person name="Gruber-Vodicka R. H."/>
            <person name="Seah K. B. B."/>
        </authorList>
    </citation>
    <scope>NUCLEOTIDE SEQUENCE</scope>
    <source>
        <strain evidence="1">BECK_S313</strain>
    </source>
</reference>
<proteinExistence type="predicted"/>